<name>A0A1J0GIC2_9CLOT</name>
<evidence type="ECO:0000313" key="1">
    <source>
        <dbReference type="EMBL" id="APC41077.1"/>
    </source>
</evidence>
<organism evidence="1 2">
    <name type="scientific">Clostridium estertheticum subsp. estertheticum</name>
    <dbReference type="NCBI Taxonomy" id="1552"/>
    <lineage>
        <taxon>Bacteria</taxon>
        <taxon>Bacillati</taxon>
        <taxon>Bacillota</taxon>
        <taxon>Clostridia</taxon>
        <taxon>Eubacteriales</taxon>
        <taxon>Clostridiaceae</taxon>
        <taxon>Clostridium</taxon>
    </lineage>
</organism>
<dbReference type="OrthoDB" id="1551235at2"/>
<protein>
    <submittedName>
        <fullName evidence="1">Uncharacterized protein</fullName>
    </submittedName>
</protein>
<accession>A0A1J0GIC2</accession>
<proteinExistence type="predicted"/>
<dbReference type="AlphaFoldDB" id="A0A1J0GIC2"/>
<keyword evidence="2" id="KW-1185">Reference proteome</keyword>
<reference evidence="2" key="1">
    <citation type="journal article" date="2016" name="Front. Microbiol.">
        <title>Complete Genome Sequence of Clostridium estertheticum DSM 8809, a Microbe Identified in Spoiled Vacuum Packed Beef.</title>
        <authorList>
            <person name="Yu Z."/>
            <person name="Gunn L."/>
            <person name="Brennan E."/>
            <person name="Reid R."/>
            <person name="Wall P.G."/>
            <person name="Gaora O.P."/>
            <person name="Hurley D."/>
            <person name="Bolton D."/>
            <person name="Fanning S."/>
        </authorList>
    </citation>
    <scope>NUCLEOTIDE SEQUENCE [LARGE SCALE GENOMIC DNA]</scope>
    <source>
        <strain evidence="2">DSM 8809</strain>
    </source>
</reference>
<dbReference type="KEGG" id="ceu:A7L45_13835"/>
<evidence type="ECO:0000313" key="2">
    <source>
        <dbReference type="Proteomes" id="UP000182569"/>
    </source>
</evidence>
<gene>
    <name evidence="1" type="ORF">A7L45_13835</name>
</gene>
<dbReference type="EMBL" id="CP015756">
    <property type="protein sequence ID" value="APC41077.1"/>
    <property type="molecule type" value="Genomic_DNA"/>
</dbReference>
<sequence length="199" mass="22907">MYVITDEEYLSRLKDQFDFLKVEFSEYEKGKGHFALKMAATLRTIFHKTDQSLSILPDLATRNGIEIYFKGKDQTRIDAYTSLYIGFTIGQKRPCLDAPFLIKKAFEDYWKEIVYVEGNIRYTRSQLVLWAANKLGGVHVDPRIQDKLLHVIDGSVKLVSGQYGEETIINQVVYEMACQVLIVLEELIPKLESTINNKS</sequence>
<dbReference type="RefSeq" id="WP_071613371.1">
    <property type="nucleotide sequence ID" value="NZ_CP015756.1"/>
</dbReference>
<dbReference type="Proteomes" id="UP000182569">
    <property type="component" value="Chromosome"/>
</dbReference>